<evidence type="ECO:0000256" key="9">
    <source>
        <dbReference type="SAM" id="Phobius"/>
    </source>
</evidence>
<dbReference type="STRING" id="990268.JCM19235_4957"/>
<dbReference type="PANTHER" id="PTHR34308:SF1">
    <property type="entry name" value="COBALAMIN BIOSYNTHESIS PROTEIN CBIB"/>
    <property type="match status" value="1"/>
</dbReference>
<evidence type="ECO:0000256" key="8">
    <source>
        <dbReference type="ARBA" id="ARBA00023136"/>
    </source>
</evidence>
<keyword evidence="5" id="KW-0169">Cobalamin biosynthesis</keyword>
<dbReference type="GO" id="GO:0043757">
    <property type="term" value="F:adenosylcobinamide-phosphate synthase activity"/>
    <property type="evidence" value="ECO:0007669"/>
    <property type="project" value="UniProtKB-EC"/>
</dbReference>
<dbReference type="GO" id="GO:0048472">
    <property type="term" value="F:threonine-phosphate decarboxylase activity"/>
    <property type="evidence" value="ECO:0007669"/>
    <property type="project" value="InterPro"/>
</dbReference>
<dbReference type="EMBL" id="BBMR01000008">
    <property type="protein sequence ID" value="GAL21475.1"/>
    <property type="molecule type" value="Genomic_DNA"/>
</dbReference>
<proteinExistence type="inferred from homology"/>
<feature type="transmembrane region" description="Helical" evidence="9">
    <location>
        <begin position="165"/>
        <end position="183"/>
    </location>
</feature>
<organism evidence="10 11">
    <name type="scientific">Vibrio maritimus</name>
    <dbReference type="NCBI Taxonomy" id="990268"/>
    <lineage>
        <taxon>Bacteria</taxon>
        <taxon>Pseudomonadati</taxon>
        <taxon>Pseudomonadota</taxon>
        <taxon>Gammaproteobacteria</taxon>
        <taxon>Vibrionales</taxon>
        <taxon>Vibrionaceae</taxon>
        <taxon>Vibrio</taxon>
    </lineage>
</organism>
<evidence type="ECO:0000256" key="4">
    <source>
        <dbReference type="ARBA" id="ARBA00022475"/>
    </source>
</evidence>
<sequence length="317" mass="35233">MSSFFESLYANGALLTLWGALLFHLLIPIPPAAHPVRFWQLLLTNIAQKVNLPNASRQQQRLSGSLALLLLTLPTLAVLIALQSLVWKAEFYQLALLLLAVEWRGNELFTRRFIDALAKEDKHTARHLLSSRVNRDTASLSLLGLGKAGAESVIMGYARNVIGVLFWYGVAGGIGALMYRLCAEIARNWSPHKPYYATFGKPAAWLFMVVDYVPQKLFSVTVLLGMPTKAVQQTLSQAKAWANSATSWLICGYANRFELALGGPAIYGDEKLQRARIGGRIAPAAIHIAQIQKHIAWRIYIWLMLQSAAMFIIYQGL</sequence>
<comment type="similarity">
    <text evidence="3">Belongs to the CobD/CbiB family.</text>
</comment>
<keyword evidence="4" id="KW-1003">Cell membrane</keyword>
<reference evidence="10 11" key="1">
    <citation type="submission" date="2014-09" db="EMBL/GenBank/DDBJ databases">
        <title>Vibrio maritimus JCM 19235. (C45) whole genome shotgun sequence.</title>
        <authorList>
            <person name="Sawabe T."/>
            <person name="Meirelles P."/>
            <person name="Nakanishi M."/>
            <person name="Sayaka M."/>
            <person name="Hattori M."/>
            <person name="Ohkuma M."/>
        </authorList>
    </citation>
    <scope>NUCLEOTIDE SEQUENCE [LARGE SCALE GENOMIC DNA]</scope>
    <source>
        <strain evidence="11">JCM19235</strain>
    </source>
</reference>
<evidence type="ECO:0000313" key="10">
    <source>
        <dbReference type="EMBL" id="GAL21475.1"/>
    </source>
</evidence>
<comment type="caution">
    <text evidence="10">The sequence shown here is derived from an EMBL/GenBank/DDBJ whole genome shotgun (WGS) entry which is preliminary data.</text>
</comment>
<feature type="transmembrane region" description="Helical" evidence="9">
    <location>
        <begin position="295"/>
        <end position="314"/>
    </location>
</feature>
<dbReference type="NCBIfam" id="NF006476">
    <property type="entry name" value="PRK08878.1"/>
    <property type="match status" value="1"/>
</dbReference>
<evidence type="ECO:0000256" key="5">
    <source>
        <dbReference type="ARBA" id="ARBA00022573"/>
    </source>
</evidence>
<dbReference type="Pfam" id="PF03186">
    <property type="entry name" value="CobD_Cbib"/>
    <property type="match status" value="1"/>
</dbReference>
<comment type="subcellular location">
    <subcellularLocation>
        <location evidence="1">Cell membrane</location>
        <topology evidence="1">Multi-pass membrane protein</topology>
    </subcellularLocation>
</comment>
<evidence type="ECO:0000256" key="6">
    <source>
        <dbReference type="ARBA" id="ARBA00022692"/>
    </source>
</evidence>
<keyword evidence="11" id="KW-1185">Reference proteome</keyword>
<feature type="transmembrane region" description="Helical" evidence="9">
    <location>
        <begin position="66"/>
        <end position="87"/>
    </location>
</feature>
<keyword evidence="8 9" id="KW-0472">Membrane</keyword>
<keyword evidence="10" id="KW-0436">Ligase</keyword>
<keyword evidence="6 9" id="KW-0812">Transmembrane</keyword>
<dbReference type="InterPro" id="IPR004485">
    <property type="entry name" value="Cobalamin_biosynth_CobD/CbiB"/>
</dbReference>
<dbReference type="PANTHER" id="PTHR34308">
    <property type="entry name" value="COBALAMIN BIOSYNTHESIS PROTEIN CBIB"/>
    <property type="match status" value="1"/>
</dbReference>
<evidence type="ECO:0000313" key="11">
    <source>
        <dbReference type="Proteomes" id="UP000029228"/>
    </source>
</evidence>
<evidence type="ECO:0000256" key="3">
    <source>
        <dbReference type="ARBA" id="ARBA00006263"/>
    </source>
</evidence>
<evidence type="ECO:0000256" key="7">
    <source>
        <dbReference type="ARBA" id="ARBA00022989"/>
    </source>
</evidence>
<dbReference type="UniPathway" id="UPA00148"/>
<name>A0A090S1A3_9VIBR</name>
<gene>
    <name evidence="10" type="ORF">JCM19235_4957</name>
</gene>
<evidence type="ECO:0000256" key="2">
    <source>
        <dbReference type="ARBA" id="ARBA00004953"/>
    </source>
</evidence>
<dbReference type="GO" id="GO:0009236">
    <property type="term" value="P:cobalamin biosynthetic process"/>
    <property type="evidence" value="ECO:0007669"/>
    <property type="project" value="UniProtKB-UniPathway"/>
</dbReference>
<comment type="pathway">
    <text evidence="2">Cofactor biosynthesis; adenosylcobalamin biosynthesis.</text>
</comment>
<accession>A0A090S1A3</accession>
<feature type="transmembrane region" description="Helical" evidence="9">
    <location>
        <begin position="12"/>
        <end position="33"/>
    </location>
</feature>
<dbReference type="Proteomes" id="UP000029228">
    <property type="component" value="Unassembled WGS sequence"/>
</dbReference>
<dbReference type="AlphaFoldDB" id="A0A090S1A3"/>
<protein>
    <submittedName>
        <fullName evidence="10">Adenosylcobinamide-phosphate synthase</fullName>
        <ecNumber evidence="10">6.3.1.10</ecNumber>
    </submittedName>
</protein>
<dbReference type="OrthoDB" id="5586491at2"/>
<dbReference type="GO" id="GO:0005886">
    <property type="term" value="C:plasma membrane"/>
    <property type="evidence" value="ECO:0007669"/>
    <property type="project" value="UniProtKB-SubCell"/>
</dbReference>
<evidence type="ECO:0000256" key="1">
    <source>
        <dbReference type="ARBA" id="ARBA00004651"/>
    </source>
</evidence>
<dbReference type="EC" id="6.3.1.10" evidence="10"/>
<keyword evidence="7 9" id="KW-1133">Transmembrane helix</keyword>